<organism evidence="4 5">
    <name type="scientific">Fragilariopsis cylindrus CCMP1102</name>
    <dbReference type="NCBI Taxonomy" id="635003"/>
    <lineage>
        <taxon>Eukaryota</taxon>
        <taxon>Sar</taxon>
        <taxon>Stramenopiles</taxon>
        <taxon>Ochrophyta</taxon>
        <taxon>Bacillariophyta</taxon>
        <taxon>Bacillariophyceae</taxon>
        <taxon>Bacillariophycidae</taxon>
        <taxon>Bacillariales</taxon>
        <taxon>Bacillariaceae</taxon>
        <taxon>Fragilariopsis</taxon>
    </lineage>
</organism>
<feature type="compositionally biased region" description="Basic and acidic residues" evidence="2">
    <location>
        <begin position="177"/>
        <end position="204"/>
    </location>
</feature>
<feature type="region of interest" description="Disordered" evidence="2">
    <location>
        <begin position="95"/>
        <end position="215"/>
    </location>
</feature>
<feature type="compositionally biased region" description="Polar residues" evidence="2">
    <location>
        <begin position="789"/>
        <end position="804"/>
    </location>
</feature>
<feature type="region of interest" description="Disordered" evidence="2">
    <location>
        <begin position="689"/>
        <end position="735"/>
    </location>
</feature>
<sequence>MSWWSSPVVCILLLLHPLLRANVSTMVFHNNIASRTQRITHQDNPWDTASIGSTFSSDFDQIRPKIDLKQTFTDRHNEWQVVPSGGAKARTELINKQPHPCRYDEYGVYSTQDRPEERNTPEKSTKTKQKQQSNGKATDNNEGEGNTTSDKETRNVENNRDTGMNEGDTEDVGETNNTDKDAKNNKEDNQKEDGDDKEKEKETNEAIASGPGHDANVLQTFTLEFDIRSTPANTVGSIHKEFIKEIMTVAPFTTFAASNTRTTPTPIRITTIEDFPQHHLLHQKFFHRVDIRDKVKYTHHVYSPVSVLDIKRRALPFLQEHNLGMWNDEISNNSKVRVCWILNAHSRVTYKPKMKDKLCNGINQQQANYGDNNHRLLNQLPTRMHDIDLYTKTVTHQGHQTEAICVMAYKPAAPVIRELVGMLDHAYLGNGTSIVSDAAVRELDGDKYSQIIEENTAFHQNTRTISVKYFHELYWNHKYRPCEAANYTTVREWVLTGSGVVSIESTKDTESEGRYIILCKSEGFPAFKRILQVMCQSLAKTIEENDEFRVLALEKYQQYPTIIGPHKIGKYAEQNAKGLLSRIDAPTVPKPARKRISTKIEFDFGSAEGFPAIQSSILNRRPTVRKSQKQQSWAAVAAPPSTDNTATSVASEPSEAGKSTQSVRTGITNTDQQTMQSEAMSVLTEFISQARTEDAERRKEEKEERKIEREERKAEAAARQRNEEARQRNEERRDENNRIMFQSMMALMTQNATGHAPAAQAFTIDSATTETTDEAHIQENLKKKRKNEVSQQVTQATQPSGQTEQKQDEMEVEINSQVDQAEKAVDNTSRQPQATQSEIPIETTQPTHQMHADGSIDIETTDYNKSHKKQQRTQNKLKMKTENLPHGHICDEVAVDNDTPYVRLYCQNVNGIYDREGIGLDTAFLEMKQVGADIFTFNETHGDESNATARRALRLSKQKMWRSGSEDCKIVHSSSAAPVLTFTKPGGNLVGVTGSLVGRVRETITDPYGRWCGVSMLGRDNREIMVITAYNVSQFVNAKVGDDTLFNQQIALYKLKNIREPDPKKIFITDLVDLVKRARREDKDIILTGDFNELVGNDLDAMVKVLAAGNLTDAHRHQHGEIDITTYTRGHERLDYVFVTPRMVDHILRSGYEAFHARIVSDHRGYFVDFALAGFLDRQLPSIFSASSRAIRGTHPGNITNYVKQLHKYLTTNDIFRLAKVQTNYYTQKDLEKLDRRITKGMLEAENKCRSHHRLPWNEEVNEVMTTANILRIQLSSLKNNIDCDKQIEQKQRLLLKRIILSMETEVVSKALRTAQLKCRKLIKEQRTQQTTVDEEQVAAFVAMNPEMGAKRAAQIFQRARDTKQMMSELPSKMNCPGSIKSLLVPLPKEGLELEYTPVTDGPTIERIILSKNIRHFRQAETTPLATNDVIEKIGWGANTEISEQLLDGKSDPTDITNDEWSRYLLASMKRHSPEITITITAEKMMNKYKIWKERTSTSPSGRHLGHFHALFRPLKAKNDEERDKLEGMRTDIIDLHALMLQTAYDNEHVYDRWIYILTCMIGKDVGIPRIHRLRIIHLYECDLNLLLGIFFRELDQHCEDNYLINKGVYGCRPNKRAIDPVFVDVTQTELSMIMRAILVRFNNDAKACFDRILVHILTLCLRSYGMPQKLTTILGKLLMVAKYAIKTGIGISKKTYQHSKESPAFGSGQGSGASGSGWSKIASKTFDAHDKFGFGCVYTDPWNTLKVMLHMLGYVDDNNITNNGREGESVADVIKRTQHDAQLWNDLLRATGGALNLDKCFTQVINYTFAQNGGPVVAPADPTINIVIQDRLNKKDVILKPISAYQTYSFLGTKQGIGKHQKQQHKTLMKKSMSLTYEIVKGNSNTMTKVEIEYDYSGVDRVVGIPTTGQLITFQKQMAKVQTSYKCNIAEARDHGWSWIMCTQAQWILKKGITAQVPVPVDPGPYIGDTNILNAAHKQALKLYEEYEEHKRNTNKAIQACFDEDLFIELETDGLLLGVSPHEVYQHMWTNFILTVDKDREILHARELLKVDYDPDRIVQHYYKAINEARELLTGLRETVTDAEVMRNAYATFEKNIDLKDACREWNRGTLTTWEEMRKHFSKEIQMNKTDPAIMKRVELANAVLAQTKEDENAQRQASEVLVLQTQKIQELEARIEQQQLANSATNQVPGRIPASISTGSSNGSAGGSSATSTVTKEEMMQMFAQFTQNNNQGENNTGAAKKKKNKFGTEYIRNDLGNGERSKRRYPDSTNYCPSCGYDIKPTHTPGTCTNRKDCHNEAATLANKMGGVTTNCHFAT</sequence>
<dbReference type="SUPFAM" id="SSF56219">
    <property type="entry name" value="DNase I-like"/>
    <property type="match status" value="1"/>
</dbReference>
<evidence type="ECO:0000256" key="1">
    <source>
        <dbReference type="ARBA" id="ARBA00023054"/>
    </source>
</evidence>
<feature type="region of interest" description="Disordered" evidence="2">
    <location>
        <begin position="780"/>
        <end position="850"/>
    </location>
</feature>
<feature type="compositionally biased region" description="Basic and acidic residues" evidence="2">
    <location>
        <begin position="691"/>
        <end position="735"/>
    </location>
</feature>
<dbReference type="OrthoDB" id="48966at2759"/>
<dbReference type="InterPro" id="IPR036691">
    <property type="entry name" value="Endo/exonu/phosph_ase_sf"/>
</dbReference>
<protein>
    <recommendedName>
        <fullName evidence="6">RNase H type-1 domain-containing protein</fullName>
    </recommendedName>
</protein>
<evidence type="ECO:0000313" key="4">
    <source>
        <dbReference type="EMBL" id="OEU06667.1"/>
    </source>
</evidence>
<feature type="compositionally biased region" description="Polar residues" evidence="2">
    <location>
        <begin position="134"/>
        <end position="148"/>
    </location>
</feature>
<feature type="compositionally biased region" description="Polar residues" evidence="2">
    <location>
        <begin position="641"/>
        <end position="664"/>
    </location>
</feature>
<reference evidence="4 5" key="1">
    <citation type="submission" date="2016-09" db="EMBL/GenBank/DDBJ databases">
        <title>Extensive genetic diversity and differential bi-allelic expression allows diatom success in the polar Southern Ocean.</title>
        <authorList>
            <consortium name="DOE Joint Genome Institute"/>
            <person name="Mock T."/>
            <person name="Otillar R.P."/>
            <person name="Strauss J."/>
            <person name="Dupont C."/>
            <person name="Frickenhaus S."/>
            <person name="Maumus F."/>
            <person name="Mcmullan M."/>
            <person name="Sanges R."/>
            <person name="Schmutz J."/>
            <person name="Toseland A."/>
            <person name="Valas R."/>
            <person name="Veluchamy A."/>
            <person name="Ward B.J."/>
            <person name="Allen A."/>
            <person name="Barry K."/>
            <person name="Falciatore A."/>
            <person name="Ferrante M."/>
            <person name="Fortunato A.E."/>
            <person name="Gloeckner G."/>
            <person name="Gruber A."/>
            <person name="Hipkin R."/>
            <person name="Janech M."/>
            <person name="Kroth P."/>
            <person name="Leese F."/>
            <person name="Lindquist E."/>
            <person name="Lyon B.R."/>
            <person name="Martin J."/>
            <person name="Mayer C."/>
            <person name="Parker M."/>
            <person name="Quesneville H."/>
            <person name="Raymond J."/>
            <person name="Uhlig C."/>
            <person name="Valentin K.U."/>
            <person name="Worden A.Z."/>
            <person name="Armbrust E.V."/>
            <person name="Bowler C."/>
            <person name="Green B."/>
            <person name="Moulton V."/>
            <person name="Van Oosterhout C."/>
            <person name="Grigoriev I."/>
        </authorList>
    </citation>
    <scope>NUCLEOTIDE SEQUENCE [LARGE SCALE GENOMIC DNA]</scope>
    <source>
        <strain evidence="4 5">CCMP1102</strain>
    </source>
</reference>
<feature type="compositionally biased region" description="Low complexity" evidence="2">
    <location>
        <begin position="2196"/>
        <end position="2215"/>
    </location>
</feature>
<evidence type="ECO:0000256" key="3">
    <source>
        <dbReference type="SAM" id="SignalP"/>
    </source>
</evidence>
<dbReference type="EMBL" id="KV784405">
    <property type="protein sequence ID" value="OEU06667.1"/>
    <property type="molecule type" value="Genomic_DNA"/>
</dbReference>
<keyword evidence="3" id="KW-0732">Signal</keyword>
<dbReference type="KEGG" id="fcy:FRACYDRAFT_254219"/>
<feature type="signal peptide" evidence="3">
    <location>
        <begin position="1"/>
        <end position="21"/>
    </location>
</feature>
<dbReference type="Gene3D" id="3.60.10.10">
    <property type="entry name" value="Endonuclease/exonuclease/phosphatase"/>
    <property type="match status" value="1"/>
</dbReference>
<accession>A0A1E7ELC2</accession>
<feature type="compositionally biased region" description="Basic and acidic residues" evidence="2">
    <location>
        <begin position="113"/>
        <end position="125"/>
    </location>
</feature>
<feature type="region of interest" description="Disordered" evidence="2">
    <location>
        <begin position="621"/>
        <end position="664"/>
    </location>
</feature>
<keyword evidence="1" id="KW-0175">Coiled coil</keyword>
<evidence type="ECO:0008006" key="6">
    <source>
        <dbReference type="Google" id="ProtNLM"/>
    </source>
</evidence>
<gene>
    <name evidence="4" type="ORF">FRACYDRAFT_254219</name>
</gene>
<name>A0A1E7ELC2_9STRA</name>
<keyword evidence="5" id="KW-1185">Reference proteome</keyword>
<dbReference type="Proteomes" id="UP000095751">
    <property type="component" value="Unassembled WGS sequence"/>
</dbReference>
<feature type="region of interest" description="Disordered" evidence="2">
    <location>
        <begin position="2183"/>
        <end position="2215"/>
    </location>
</feature>
<evidence type="ECO:0000313" key="5">
    <source>
        <dbReference type="Proteomes" id="UP000095751"/>
    </source>
</evidence>
<evidence type="ECO:0000256" key="2">
    <source>
        <dbReference type="SAM" id="MobiDB-lite"/>
    </source>
</evidence>
<dbReference type="InParanoid" id="A0A1E7ELC2"/>
<feature type="chain" id="PRO_5009191974" description="RNase H type-1 domain-containing protein" evidence="3">
    <location>
        <begin position="22"/>
        <end position="2319"/>
    </location>
</feature>
<proteinExistence type="predicted"/>
<feature type="compositionally biased region" description="Basic and acidic residues" evidence="2">
    <location>
        <begin position="149"/>
        <end position="160"/>
    </location>
</feature>
<feature type="compositionally biased region" description="Polar residues" evidence="2">
    <location>
        <begin position="826"/>
        <end position="848"/>
    </location>
</feature>
<dbReference type="PANTHER" id="PTHR23158">
    <property type="entry name" value="MELANOMA INHIBITORY ACTIVITY-RELATED"/>
    <property type="match status" value="1"/>
</dbReference>
<dbReference type="PANTHER" id="PTHR23158:SF33">
    <property type="entry name" value="TRANSPORT AND GOLGI ORGANIZATION PROTEIN 1"/>
    <property type="match status" value="1"/>
</dbReference>
<dbReference type="InterPro" id="IPR051500">
    <property type="entry name" value="cTAGE_MIA/OTOR"/>
</dbReference>